<name>A0A437J427_9SPHN</name>
<evidence type="ECO:0000256" key="3">
    <source>
        <dbReference type="ARBA" id="ARBA00023027"/>
    </source>
</evidence>
<protein>
    <submittedName>
        <fullName evidence="5">SDR family oxidoreductase</fullName>
    </submittedName>
</protein>
<keyword evidence="3" id="KW-0520">NAD</keyword>
<evidence type="ECO:0000313" key="5">
    <source>
        <dbReference type="EMBL" id="RVT39433.1"/>
    </source>
</evidence>
<dbReference type="EMBL" id="RZUL01000007">
    <property type="protein sequence ID" value="RVT39433.1"/>
    <property type="molecule type" value="Genomic_DNA"/>
</dbReference>
<dbReference type="InterPro" id="IPR051122">
    <property type="entry name" value="SDR_DHRS6-like"/>
</dbReference>
<dbReference type="PRINTS" id="PR00080">
    <property type="entry name" value="SDRFAMILY"/>
</dbReference>
<dbReference type="InterPro" id="IPR036291">
    <property type="entry name" value="NAD(P)-bd_dom_sf"/>
</dbReference>
<dbReference type="PROSITE" id="PS00061">
    <property type="entry name" value="ADH_SHORT"/>
    <property type="match status" value="1"/>
</dbReference>
<evidence type="ECO:0000256" key="2">
    <source>
        <dbReference type="ARBA" id="ARBA00023002"/>
    </source>
</evidence>
<dbReference type="InterPro" id="IPR002347">
    <property type="entry name" value="SDR_fam"/>
</dbReference>
<keyword evidence="6" id="KW-1185">Reference proteome</keyword>
<dbReference type="PRINTS" id="PR00081">
    <property type="entry name" value="GDHRDH"/>
</dbReference>
<dbReference type="InterPro" id="IPR020904">
    <property type="entry name" value="Sc_DH/Rdtase_CS"/>
</dbReference>
<dbReference type="PANTHER" id="PTHR43477">
    <property type="entry name" value="DIHYDROANTICAPSIN 7-DEHYDROGENASE"/>
    <property type="match status" value="1"/>
</dbReference>
<accession>A0A437J427</accession>
<evidence type="ECO:0000256" key="4">
    <source>
        <dbReference type="ARBA" id="ARBA00051383"/>
    </source>
</evidence>
<dbReference type="Pfam" id="PF13561">
    <property type="entry name" value="adh_short_C2"/>
    <property type="match status" value="1"/>
</dbReference>
<comment type="catalytic activity">
    <reaction evidence="4">
        <text>2,5-dichlorocyclohexa-2,5-dien-1,4-diol + NAD(+) = 2,5-dichlorohydroquinone + NADH + H(+)</text>
        <dbReference type="Rhea" id="RHEA:15741"/>
        <dbReference type="ChEBI" id="CHEBI:15378"/>
        <dbReference type="ChEBI" id="CHEBI:27545"/>
        <dbReference type="ChEBI" id="CHEBI:28975"/>
        <dbReference type="ChEBI" id="CHEBI:57540"/>
        <dbReference type="ChEBI" id="CHEBI:57945"/>
    </reaction>
</comment>
<gene>
    <name evidence="5" type="ORF">ENE74_15425</name>
</gene>
<dbReference type="FunFam" id="3.40.50.720:FF:000084">
    <property type="entry name" value="Short-chain dehydrogenase reductase"/>
    <property type="match status" value="1"/>
</dbReference>
<dbReference type="OrthoDB" id="9789398at2"/>
<evidence type="ECO:0000256" key="1">
    <source>
        <dbReference type="ARBA" id="ARBA00006484"/>
    </source>
</evidence>
<dbReference type="AlphaFoldDB" id="A0A437J427"/>
<dbReference type="RefSeq" id="WP_127691796.1">
    <property type="nucleotide sequence ID" value="NZ_RZUL01000007.1"/>
</dbReference>
<reference evidence="5 6" key="1">
    <citation type="submission" date="2019-01" db="EMBL/GenBank/DDBJ databases">
        <authorList>
            <person name="Chen W.-M."/>
        </authorList>
    </citation>
    <scope>NUCLEOTIDE SEQUENCE [LARGE SCALE GENOMIC DNA]</scope>
    <source>
        <strain evidence="5 6">TLA-22</strain>
    </source>
</reference>
<organism evidence="5 6">
    <name type="scientific">Sphingobium algorifonticola</name>
    <dbReference type="NCBI Taxonomy" id="2008318"/>
    <lineage>
        <taxon>Bacteria</taxon>
        <taxon>Pseudomonadati</taxon>
        <taxon>Pseudomonadota</taxon>
        <taxon>Alphaproteobacteria</taxon>
        <taxon>Sphingomonadales</taxon>
        <taxon>Sphingomonadaceae</taxon>
        <taxon>Sphingobium</taxon>
    </lineage>
</organism>
<keyword evidence="2" id="KW-0560">Oxidoreductase</keyword>
<dbReference type="Gene3D" id="3.40.50.720">
    <property type="entry name" value="NAD(P)-binding Rossmann-like Domain"/>
    <property type="match status" value="1"/>
</dbReference>
<sequence>MGRLTGKTAIVTAAGQGIGRATAERFIAEGARVVAVDLNEDALSTLEGCETQVLDVLDKEAIERLVERFGSVDILFNCVGIVDAGTILTTTEEVFDRAYAINVKSAYAMIRAFLPGMIAKGRGSIVNVASVAGSIIAVADRFAYGTTKAALIGLTKSVALDFVQQGIRCNAICPGTVQSPSLDQRLEATGDAEAARRQFMARQPMGRIGQPEEIAELAVYLASDAASFTTGTVNIIDGGWANA</sequence>
<evidence type="ECO:0000313" key="6">
    <source>
        <dbReference type="Proteomes" id="UP000282977"/>
    </source>
</evidence>
<dbReference type="GO" id="GO:0016491">
    <property type="term" value="F:oxidoreductase activity"/>
    <property type="evidence" value="ECO:0007669"/>
    <property type="project" value="UniProtKB-KW"/>
</dbReference>
<comment type="similarity">
    <text evidence="1">Belongs to the short-chain dehydrogenases/reductases (SDR) family.</text>
</comment>
<comment type="caution">
    <text evidence="5">The sequence shown here is derived from an EMBL/GenBank/DDBJ whole genome shotgun (WGS) entry which is preliminary data.</text>
</comment>
<dbReference type="SUPFAM" id="SSF51735">
    <property type="entry name" value="NAD(P)-binding Rossmann-fold domains"/>
    <property type="match status" value="1"/>
</dbReference>
<dbReference type="Proteomes" id="UP000282977">
    <property type="component" value="Unassembled WGS sequence"/>
</dbReference>
<proteinExistence type="inferred from homology"/>
<dbReference type="PANTHER" id="PTHR43477:SF4">
    <property type="entry name" value="DEHYDROGENASE_REDUCTASE SDR FAMILY MEMBER 6"/>
    <property type="match status" value="1"/>
</dbReference>